<dbReference type="InterPro" id="IPR001789">
    <property type="entry name" value="Sig_transdc_resp-reg_receiver"/>
</dbReference>
<evidence type="ECO:0000256" key="12">
    <source>
        <dbReference type="ARBA" id="ARBA00023012"/>
    </source>
</evidence>
<keyword evidence="7" id="KW-0732">Signal</keyword>
<dbReference type="InterPro" id="IPR036890">
    <property type="entry name" value="HATPase_C_sf"/>
</dbReference>
<accession>A0A6J5DQ33</accession>
<feature type="transmembrane region" description="Helical" evidence="19">
    <location>
        <begin position="32"/>
        <end position="56"/>
    </location>
</feature>
<dbReference type="Pfam" id="PF02518">
    <property type="entry name" value="HATPase_c"/>
    <property type="match status" value="1"/>
</dbReference>
<dbReference type="SUPFAM" id="SSF55874">
    <property type="entry name" value="ATPase domain of HSP90 chaperone/DNA topoisomerase II/histidine kinase"/>
    <property type="match status" value="1"/>
</dbReference>
<dbReference type="SMART" id="SM00387">
    <property type="entry name" value="HATPase_c"/>
    <property type="match status" value="1"/>
</dbReference>
<organism evidence="22 23">
    <name type="scientific">Burkholderia paludis</name>
    <dbReference type="NCBI Taxonomy" id="1506587"/>
    <lineage>
        <taxon>Bacteria</taxon>
        <taxon>Pseudomonadati</taxon>
        <taxon>Pseudomonadota</taxon>
        <taxon>Betaproteobacteria</taxon>
        <taxon>Burkholderiales</taxon>
        <taxon>Burkholderiaceae</taxon>
        <taxon>Burkholderia</taxon>
        <taxon>Burkholderia cepacia complex</taxon>
    </lineage>
</organism>
<evidence type="ECO:0000256" key="4">
    <source>
        <dbReference type="ARBA" id="ARBA00022553"/>
    </source>
</evidence>
<dbReference type="RefSeq" id="WP_034196960.1">
    <property type="nucleotide sequence ID" value="NZ_CABVQD010000007.1"/>
</dbReference>
<evidence type="ECO:0000256" key="11">
    <source>
        <dbReference type="ARBA" id="ARBA00022989"/>
    </source>
</evidence>
<evidence type="ECO:0000256" key="16">
    <source>
        <dbReference type="ARBA" id="ARBA00070152"/>
    </source>
</evidence>
<dbReference type="Pfam" id="PF00512">
    <property type="entry name" value="HisKA"/>
    <property type="match status" value="1"/>
</dbReference>
<dbReference type="Gene3D" id="3.30.450.20">
    <property type="entry name" value="PAS domain"/>
    <property type="match status" value="1"/>
</dbReference>
<keyword evidence="10" id="KW-0067">ATP-binding</keyword>
<evidence type="ECO:0000256" key="14">
    <source>
        <dbReference type="ARBA" id="ARBA00023136"/>
    </source>
</evidence>
<evidence type="ECO:0000259" key="21">
    <source>
        <dbReference type="PROSITE" id="PS50110"/>
    </source>
</evidence>
<evidence type="ECO:0000256" key="3">
    <source>
        <dbReference type="ARBA" id="ARBA00012438"/>
    </source>
</evidence>
<dbReference type="GO" id="GO:0005524">
    <property type="term" value="F:ATP binding"/>
    <property type="evidence" value="ECO:0007669"/>
    <property type="project" value="UniProtKB-KW"/>
</dbReference>
<dbReference type="SUPFAM" id="SSF52172">
    <property type="entry name" value="CheY-like"/>
    <property type="match status" value="1"/>
</dbReference>
<evidence type="ECO:0000256" key="1">
    <source>
        <dbReference type="ARBA" id="ARBA00000085"/>
    </source>
</evidence>
<evidence type="ECO:0000256" key="13">
    <source>
        <dbReference type="ARBA" id="ARBA00023026"/>
    </source>
</evidence>
<dbReference type="Proteomes" id="UP000494330">
    <property type="component" value="Unassembled WGS sequence"/>
</dbReference>
<feature type="transmembrane region" description="Helical" evidence="19">
    <location>
        <begin position="344"/>
        <end position="365"/>
    </location>
</feature>
<keyword evidence="5" id="KW-0808">Transferase</keyword>
<feature type="domain" description="Response regulatory" evidence="21">
    <location>
        <begin position="789"/>
        <end position="903"/>
    </location>
</feature>
<evidence type="ECO:0000256" key="2">
    <source>
        <dbReference type="ARBA" id="ARBA00004370"/>
    </source>
</evidence>
<dbReference type="FunFam" id="1.10.287.130:FF:000004">
    <property type="entry name" value="Ethylene receptor 1"/>
    <property type="match status" value="1"/>
</dbReference>
<evidence type="ECO:0000313" key="22">
    <source>
        <dbReference type="EMBL" id="VWB60071.1"/>
    </source>
</evidence>
<keyword evidence="14 19" id="KW-0472">Membrane</keyword>
<evidence type="ECO:0000256" key="19">
    <source>
        <dbReference type="SAM" id="Phobius"/>
    </source>
</evidence>
<evidence type="ECO:0000256" key="8">
    <source>
        <dbReference type="ARBA" id="ARBA00022741"/>
    </source>
</evidence>
<feature type="modified residue" description="4-aspartylphosphate" evidence="17">
    <location>
        <position position="838"/>
    </location>
</feature>
<dbReference type="EMBL" id="CABVQD010000007">
    <property type="protein sequence ID" value="VWB60071.1"/>
    <property type="molecule type" value="Genomic_DNA"/>
</dbReference>
<dbReference type="InterPro" id="IPR036097">
    <property type="entry name" value="HisK_dim/P_sf"/>
</dbReference>
<dbReference type="PANTHER" id="PTHR43047:SF64">
    <property type="entry name" value="HISTIDINE KINASE CONTAINING CHEY-HOMOLOGOUS RECEIVER DOMAIN AND PAS DOMAIN-RELATED"/>
    <property type="match status" value="1"/>
</dbReference>
<keyword evidence="23" id="KW-1185">Reference proteome</keyword>
<gene>
    <name evidence="22" type="ORF">BPA30113_02652</name>
</gene>
<keyword evidence="12" id="KW-0902">Two-component regulatory system</keyword>
<dbReference type="InterPro" id="IPR005467">
    <property type="entry name" value="His_kinase_dom"/>
</dbReference>
<dbReference type="InterPro" id="IPR011006">
    <property type="entry name" value="CheY-like_superfamily"/>
</dbReference>
<dbReference type="SUPFAM" id="SSF47384">
    <property type="entry name" value="Homodimeric domain of signal transducing histidine kinase"/>
    <property type="match status" value="1"/>
</dbReference>
<dbReference type="EC" id="2.7.13.3" evidence="3"/>
<evidence type="ECO:0000259" key="20">
    <source>
        <dbReference type="PROSITE" id="PS50109"/>
    </source>
</evidence>
<evidence type="ECO:0000313" key="23">
    <source>
        <dbReference type="Proteomes" id="UP000494330"/>
    </source>
</evidence>
<keyword evidence="8" id="KW-0547">Nucleotide-binding</keyword>
<evidence type="ECO:0000256" key="10">
    <source>
        <dbReference type="ARBA" id="ARBA00022840"/>
    </source>
</evidence>
<keyword evidence="9 22" id="KW-0418">Kinase</keyword>
<feature type="region of interest" description="Disordered" evidence="18">
    <location>
        <begin position="757"/>
        <end position="782"/>
    </location>
</feature>
<evidence type="ECO:0000256" key="15">
    <source>
        <dbReference type="ARBA" id="ARBA00058004"/>
    </source>
</evidence>
<dbReference type="Gene3D" id="3.30.565.10">
    <property type="entry name" value="Histidine kinase-like ATPase, C-terminal domain"/>
    <property type="match status" value="1"/>
</dbReference>
<comment type="function">
    <text evidence="15">Member of the two-component regulatory system BvgS/BvgA. Phosphorylates BvgA via a four-step phosphorelay in response to environmental signals.</text>
</comment>
<evidence type="ECO:0000256" key="5">
    <source>
        <dbReference type="ARBA" id="ARBA00022679"/>
    </source>
</evidence>
<dbReference type="FunFam" id="3.30.565.10:FF:000010">
    <property type="entry name" value="Sensor histidine kinase RcsC"/>
    <property type="match status" value="1"/>
</dbReference>
<dbReference type="Pfam" id="PF00072">
    <property type="entry name" value="Response_reg"/>
    <property type="match status" value="1"/>
</dbReference>
<dbReference type="GO" id="GO:0000155">
    <property type="term" value="F:phosphorelay sensor kinase activity"/>
    <property type="evidence" value="ECO:0007669"/>
    <property type="project" value="InterPro"/>
</dbReference>
<evidence type="ECO:0000256" key="9">
    <source>
        <dbReference type="ARBA" id="ARBA00022777"/>
    </source>
</evidence>
<dbReference type="Gene3D" id="1.20.120.160">
    <property type="entry name" value="HPT domain"/>
    <property type="match status" value="1"/>
</dbReference>
<evidence type="ECO:0000256" key="18">
    <source>
        <dbReference type="SAM" id="MobiDB-lite"/>
    </source>
</evidence>
<dbReference type="InterPro" id="IPR003661">
    <property type="entry name" value="HisK_dim/P_dom"/>
</dbReference>
<dbReference type="Gene3D" id="1.10.287.130">
    <property type="match status" value="1"/>
</dbReference>
<name>A0A6J5DQ33_9BURK</name>
<keyword evidence="11 19" id="KW-1133">Transmembrane helix</keyword>
<evidence type="ECO:0000256" key="7">
    <source>
        <dbReference type="ARBA" id="ARBA00022729"/>
    </source>
</evidence>
<proteinExistence type="predicted"/>
<dbReference type="GO" id="GO:0016020">
    <property type="term" value="C:membrane"/>
    <property type="evidence" value="ECO:0007669"/>
    <property type="project" value="UniProtKB-SubCell"/>
</dbReference>
<feature type="domain" description="Histidine kinase" evidence="20">
    <location>
        <begin position="516"/>
        <end position="737"/>
    </location>
</feature>
<comment type="subcellular location">
    <subcellularLocation>
        <location evidence="2">Membrane</location>
    </subcellularLocation>
</comment>
<dbReference type="AlphaFoldDB" id="A0A6J5DQ33"/>
<evidence type="ECO:0000256" key="17">
    <source>
        <dbReference type="PROSITE-ProRule" id="PRU00169"/>
    </source>
</evidence>
<dbReference type="PANTHER" id="PTHR43047">
    <property type="entry name" value="TWO-COMPONENT HISTIDINE PROTEIN KINASE"/>
    <property type="match status" value="1"/>
</dbReference>
<keyword evidence="6 19" id="KW-0812">Transmembrane</keyword>
<dbReference type="SMART" id="SM00388">
    <property type="entry name" value="HisKA"/>
    <property type="match status" value="1"/>
</dbReference>
<dbReference type="InterPro" id="IPR004358">
    <property type="entry name" value="Sig_transdc_His_kin-like_C"/>
</dbReference>
<dbReference type="InterPro" id="IPR003594">
    <property type="entry name" value="HATPase_dom"/>
</dbReference>
<keyword evidence="13" id="KW-0843">Virulence</keyword>
<dbReference type="CDD" id="cd17546">
    <property type="entry name" value="REC_hyHK_CKI1_RcsC-like"/>
    <property type="match status" value="1"/>
</dbReference>
<evidence type="ECO:0000256" key="6">
    <source>
        <dbReference type="ARBA" id="ARBA00022692"/>
    </source>
</evidence>
<dbReference type="Gene3D" id="3.40.50.2300">
    <property type="match status" value="1"/>
</dbReference>
<dbReference type="InterPro" id="IPR036641">
    <property type="entry name" value="HPT_dom_sf"/>
</dbReference>
<reference evidence="22 23" key="1">
    <citation type="submission" date="2019-09" db="EMBL/GenBank/DDBJ databases">
        <authorList>
            <person name="Depoorter E."/>
        </authorList>
    </citation>
    <scope>NUCLEOTIDE SEQUENCE [LARGE SCALE GENOMIC DNA]</scope>
    <source>
        <strain evidence="22">LMG 30113</strain>
    </source>
</reference>
<dbReference type="CDD" id="cd00082">
    <property type="entry name" value="HisKA"/>
    <property type="match status" value="1"/>
</dbReference>
<sequence>MPEKLKRLAAQAAAVGRKPFEPGRVRRQQQGLLYGGGVAITAFIMLCALLVVRLAVGDYVAQMRSSFLRDAAELHGELQVTKVLLGRFADNMTAANRSPDAVPPSDLQAMIARGGRLDWLDPHGESTVVGFADLASGKSPAAYARYIGALYRMGHAVSTPSPVSIARQFSAYLVGVDGDFVVLFGAELARRAPARIDSSGLKALARRLEPADAHAGLVIETRDDPVLGRPVIRFAQLLNDVDGKPFAWLVFNGRPELDRIMASRTPDVENLLVAPNGQVVYGRLRDGALVARTLARVLNRSAVPVIPHRIGDWFVLGDRVGESDLVLIRRYSWRSAVLANAMRIGITSGLALFGIAVLWAAIVLFDRRALRPANRRAIRLIESEALNRTLIRTAPAGLALLSIIDGDTIVRNDAMVAYERAVSGLPLGKRLWQLYRDAVRDGGARRLVTHEFTIEHAEHGAVYLDAHMVRAKYRGIDVLLCTLIDITARKAVEETLREAREAAEHANKAKSTFLATMSHEIRTPLNAIIGNLELMARATLPPAERRRLRTVASSSDTLLRVINDVLDLSKAESNQMVLESIPFDLRRVATDVIAMFRPLADAKGLELACRIAPDLADGYVGDPTRLRQLMSNLVGNAIKFTERGGATVDVRLAPGGTGAQRVEIVVRDTGIGIPADSLPTLFDVYIQADASIYRRFGGTGLGLPLCRRIVGLMGGDLSVDSRVGEGSTFVAALPLREAPGGWRAAAPELPAFADTAGGYGDVPEPDEGGDATDGVEPHAPAADDDEPLRVLVAEDHPASRALLRDQLDALRYDATIVSNGVEAMRAYFTHPFDVVLTDLGMPELDGFALANFLREQGATVPVIAMTAHATDEDRRRCERAGVVEVVLKPLSIGALEAVLRRHACRDAQTDAGRPDHRANPEMTDEIRRTLHAATLHSLTAIESALANDRCDLVRIELHSMRGGFALSHATEARDACASAERTLNEGELAAFREIWPSFRGAMERALMALSEARADGPHDSA</sequence>
<keyword evidence="4 17" id="KW-0597">Phosphoprotein</keyword>
<dbReference type="SUPFAM" id="SSF47226">
    <property type="entry name" value="Histidine-containing phosphotransfer domain, HPT domain"/>
    <property type="match status" value="1"/>
</dbReference>
<comment type="catalytic activity">
    <reaction evidence="1">
        <text>ATP + protein L-histidine = ADP + protein N-phospho-L-histidine.</text>
        <dbReference type="EC" id="2.7.13.3"/>
    </reaction>
</comment>
<dbReference type="SMART" id="SM00448">
    <property type="entry name" value="REC"/>
    <property type="match status" value="1"/>
</dbReference>
<dbReference type="CDD" id="cd16922">
    <property type="entry name" value="HATPase_EvgS-ArcB-TorS-like"/>
    <property type="match status" value="1"/>
</dbReference>
<protein>
    <recommendedName>
        <fullName evidence="16">Virulence sensor protein BvgS</fullName>
        <ecNumber evidence="3">2.7.13.3</ecNumber>
    </recommendedName>
</protein>
<dbReference type="PROSITE" id="PS50110">
    <property type="entry name" value="RESPONSE_REGULATORY"/>
    <property type="match status" value="1"/>
</dbReference>
<dbReference type="PRINTS" id="PR00344">
    <property type="entry name" value="BCTRLSENSOR"/>
</dbReference>
<dbReference type="PROSITE" id="PS50109">
    <property type="entry name" value="HIS_KIN"/>
    <property type="match status" value="1"/>
</dbReference>